<evidence type="ECO:0000256" key="4">
    <source>
        <dbReference type="ARBA" id="ARBA00022989"/>
    </source>
</evidence>
<proteinExistence type="inferred from homology"/>
<accession>A0A6B2LQZ2</accession>
<dbReference type="EMBL" id="GIBP01010573">
    <property type="protein sequence ID" value="NDV39542.1"/>
    <property type="molecule type" value="Transcribed_RNA"/>
</dbReference>
<keyword evidence="4 6" id="KW-1133">Transmembrane helix</keyword>
<organism evidence="7">
    <name type="scientific">Arcella intermedia</name>
    <dbReference type="NCBI Taxonomy" id="1963864"/>
    <lineage>
        <taxon>Eukaryota</taxon>
        <taxon>Amoebozoa</taxon>
        <taxon>Tubulinea</taxon>
        <taxon>Elardia</taxon>
        <taxon>Arcellinida</taxon>
        <taxon>Sphaerothecina</taxon>
        <taxon>Arcellidae</taxon>
        <taxon>Arcella</taxon>
    </lineage>
</organism>
<feature type="transmembrane region" description="Helical" evidence="6">
    <location>
        <begin position="31"/>
        <end position="50"/>
    </location>
</feature>
<comment type="similarity">
    <text evidence="2">Belongs to the OB-RGRP/VPS55 family.</text>
</comment>
<evidence type="ECO:0000256" key="2">
    <source>
        <dbReference type="ARBA" id="ARBA00005645"/>
    </source>
</evidence>
<feature type="transmembrane region" description="Helical" evidence="6">
    <location>
        <begin position="7"/>
        <end position="25"/>
    </location>
</feature>
<dbReference type="AlphaFoldDB" id="A0A6B2LQZ2"/>
<evidence type="ECO:0000256" key="5">
    <source>
        <dbReference type="ARBA" id="ARBA00023136"/>
    </source>
</evidence>
<reference evidence="7" key="1">
    <citation type="journal article" date="2020" name="J. Eukaryot. Microbiol.">
        <title>De novo Sequencing, Assembly and Annotation of the Transcriptome for the Free-Living Testate Amoeba Arcella intermedia.</title>
        <authorList>
            <person name="Ribeiro G.M."/>
            <person name="Porfirio-Sousa A.L."/>
            <person name="Maurer-Alcala X.X."/>
            <person name="Katz L.A."/>
            <person name="Lahr D.J.G."/>
        </authorList>
    </citation>
    <scope>NUCLEOTIDE SEQUENCE</scope>
</reference>
<dbReference type="InterPro" id="IPR007262">
    <property type="entry name" value="Vps55/LEPROT"/>
</dbReference>
<keyword evidence="3 6" id="KW-0812">Transmembrane</keyword>
<feature type="transmembrane region" description="Helical" evidence="6">
    <location>
        <begin position="99"/>
        <end position="117"/>
    </location>
</feature>
<dbReference type="GO" id="GO:0032511">
    <property type="term" value="P:late endosome to vacuole transport via multivesicular body sorting pathway"/>
    <property type="evidence" value="ECO:0007669"/>
    <property type="project" value="TreeGrafter"/>
</dbReference>
<dbReference type="GO" id="GO:0016020">
    <property type="term" value="C:membrane"/>
    <property type="evidence" value="ECO:0007669"/>
    <property type="project" value="UniProtKB-SubCell"/>
</dbReference>
<dbReference type="GO" id="GO:0005768">
    <property type="term" value="C:endosome"/>
    <property type="evidence" value="ECO:0007669"/>
    <property type="project" value="TreeGrafter"/>
</dbReference>
<evidence type="ECO:0000256" key="1">
    <source>
        <dbReference type="ARBA" id="ARBA00004141"/>
    </source>
</evidence>
<keyword evidence="5 6" id="KW-0472">Membrane</keyword>
<dbReference type="PANTHER" id="PTHR12050">
    <property type="entry name" value="LEPTIN RECEPTOR-RELATED"/>
    <property type="match status" value="1"/>
</dbReference>
<evidence type="ECO:0000313" key="7">
    <source>
        <dbReference type="EMBL" id="NDV39542.1"/>
    </source>
</evidence>
<sequence>MNKDFKVLFGLSFVLSVGLLLNVLACVLWHNWWPIFVVIAYFLAPLPNLICMQCGRGYEYTHGNSFQNSGYFLTGALIVSGFALPGVLAHVNIMQSEALWMGLAGGLTVYGAILTYLHCFHNKEEAI</sequence>
<evidence type="ECO:0000256" key="6">
    <source>
        <dbReference type="SAM" id="Phobius"/>
    </source>
</evidence>
<protein>
    <recommendedName>
        <fullName evidence="8">Vacuolar protein sorting 55</fullName>
    </recommendedName>
</protein>
<dbReference type="Pfam" id="PF04133">
    <property type="entry name" value="Vps55"/>
    <property type="match status" value="1"/>
</dbReference>
<comment type="subcellular location">
    <subcellularLocation>
        <location evidence="1">Membrane</location>
        <topology evidence="1">Multi-pass membrane protein</topology>
    </subcellularLocation>
</comment>
<evidence type="ECO:0008006" key="8">
    <source>
        <dbReference type="Google" id="ProtNLM"/>
    </source>
</evidence>
<evidence type="ECO:0000256" key="3">
    <source>
        <dbReference type="ARBA" id="ARBA00022692"/>
    </source>
</evidence>
<name>A0A6B2LQZ2_9EUKA</name>
<dbReference type="PANTHER" id="PTHR12050:SF0">
    <property type="entry name" value="RH04491P"/>
    <property type="match status" value="1"/>
</dbReference>
<feature type="transmembrane region" description="Helical" evidence="6">
    <location>
        <begin position="71"/>
        <end position="93"/>
    </location>
</feature>